<dbReference type="Proteomes" id="UP000019116">
    <property type="component" value="Chromosome 5D"/>
</dbReference>
<organism evidence="1">
    <name type="scientific">Triticum aestivum</name>
    <name type="common">Wheat</name>
    <dbReference type="NCBI Taxonomy" id="4565"/>
    <lineage>
        <taxon>Eukaryota</taxon>
        <taxon>Viridiplantae</taxon>
        <taxon>Streptophyta</taxon>
        <taxon>Embryophyta</taxon>
        <taxon>Tracheophyta</taxon>
        <taxon>Spermatophyta</taxon>
        <taxon>Magnoliopsida</taxon>
        <taxon>Liliopsida</taxon>
        <taxon>Poales</taxon>
        <taxon>Poaceae</taxon>
        <taxon>BOP clade</taxon>
        <taxon>Pooideae</taxon>
        <taxon>Triticodae</taxon>
        <taxon>Triticeae</taxon>
        <taxon>Triticinae</taxon>
        <taxon>Triticum</taxon>
    </lineage>
</organism>
<dbReference type="Gramene" id="TraesSYM5D03G03107350.1">
    <property type="protein sequence ID" value="TraesSYM5D03G03107350.1.CDS1"/>
    <property type="gene ID" value="TraesSYM5D03G03107350"/>
</dbReference>
<dbReference type="Gramene" id="TraesCS5D02G348800.1">
    <property type="protein sequence ID" value="TraesCS5D02G348800.1.cds1"/>
    <property type="gene ID" value="TraesCS5D02G348800"/>
</dbReference>
<evidence type="ECO:0000313" key="2">
    <source>
        <dbReference type="Proteomes" id="UP000019116"/>
    </source>
</evidence>
<dbReference type="Gramene" id="TraesJUL5D03G03191980.1">
    <property type="protein sequence ID" value="TraesJUL5D03G03191980.1.CDS1"/>
    <property type="gene ID" value="TraesJUL5D03G03191980"/>
</dbReference>
<dbReference type="Gramene" id="TraesNOR5D03G03196550.1">
    <property type="protein sequence ID" value="TraesNOR5D03G03196550.1.CDS1"/>
    <property type="gene ID" value="TraesNOR5D03G03196550"/>
</dbReference>
<proteinExistence type="predicted"/>
<dbReference type="Gramene" id="TraesJAG5D03G03164230.1">
    <property type="protein sequence ID" value="TraesJAG5D03G03164230.1.CDS1"/>
    <property type="gene ID" value="TraesJAG5D03G03164230"/>
</dbReference>
<dbReference type="AlphaFoldDB" id="A0A3B6MWL7"/>
<dbReference type="Gramene" id="TraesRN5D0100826800.1">
    <property type="protein sequence ID" value="TraesRN5D0100826800.1"/>
    <property type="gene ID" value="TraesRN5D0100826800"/>
</dbReference>
<dbReference type="Gramene" id="TraesLAC5D03G03122570.2">
    <property type="protein sequence ID" value="TraesLAC5D03G03122570.2.CDS1"/>
    <property type="gene ID" value="TraesLAC5D03G03122570"/>
</dbReference>
<keyword evidence="2" id="KW-1185">Reference proteome</keyword>
<accession>A0A3B6MWL7</accession>
<dbReference type="Gramene" id="TraesLDM5D03G03171760.1">
    <property type="protein sequence ID" value="TraesLDM5D03G03171760.1.CDS1"/>
    <property type="gene ID" value="TraesLDM5D03G03171760"/>
</dbReference>
<dbReference type="Gramene" id="TraesARI5D03G03120710.1">
    <property type="protein sequence ID" value="TraesARI5D03G03120710.1.CDS1"/>
    <property type="gene ID" value="TraesARI5D03G03120710"/>
</dbReference>
<sequence>MTYSITAASQGSVIFPLLAKPNSSWDTLRSSPKTIVLRYTNGTSKRLPSAVYVMQWPFTTPEVQHSSSSLAVTVSLFLPSAATLCHFFPS</sequence>
<reference evidence="1" key="2">
    <citation type="submission" date="2018-10" db="UniProtKB">
        <authorList>
            <consortium name="EnsemblPlants"/>
        </authorList>
    </citation>
    <scope>IDENTIFICATION</scope>
</reference>
<name>A0A3B6MWL7_WHEAT</name>
<reference evidence="1" key="1">
    <citation type="submission" date="2018-08" db="EMBL/GenBank/DDBJ databases">
        <authorList>
            <person name="Rossello M."/>
        </authorList>
    </citation>
    <scope>NUCLEOTIDE SEQUENCE [LARGE SCALE GENOMIC DNA]</scope>
    <source>
        <strain evidence="1">cv. Chinese Spring</strain>
    </source>
</reference>
<evidence type="ECO:0000313" key="1">
    <source>
        <dbReference type="EnsemblPlants" id="TraesCS5D02G348800.1.cds1"/>
    </source>
</evidence>
<dbReference type="Gramene" id="TraesMAC5D03G03165750.2">
    <property type="protein sequence ID" value="TraesMAC5D03G03165750.2.CDS1"/>
    <property type="gene ID" value="TraesMAC5D03G03165750"/>
</dbReference>
<protein>
    <submittedName>
        <fullName evidence="1">Uncharacterized protein</fullName>
    </submittedName>
</protein>
<dbReference type="OMA" id="MQWPFTT"/>
<dbReference type="EnsemblPlants" id="TraesCS5D02G348800.1">
    <property type="protein sequence ID" value="TraesCS5D02G348800.1.cds1"/>
    <property type="gene ID" value="TraesCS5D02G348800"/>
</dbReference>
<dbReference type="Gramene" id="TraesCS5D03G0788500.1">
    <property type="protein sequence ID" value="TraesCS5D03G0788500.1.CDS1"/>
    <property type="gene ID" value="TraesCS5D03G0788500"/>
</dbReference>
<dbReference type="Gramene" id="TraesSTA5D03G03157940.1">
    <property type="protein sequence ID" value="TraesSTA5D03G03157940.1.CDS1"/>
    <property type="gene ID" value="TraesSTA5D03G03157940"/>
</dbReference>